<accession>A0A934R4J1</accession>
<comment type="subcellular location">
    <subcellularLocation>
        <location evidence="1 10">Cytoplasm</location>
    </subcellularLocation>
</comment>
<evidence type="ECO:0000313" key="15">
    <source>
        <dbReference type="Proteomes" id="UP000600139"/>
    </source>
</evidence>
<dbReference type="InterPro" id="IPR001001">
    <property type="entry name" value="DNA_polIII_beta"/>
</dbReference>
<evidence type="ECO:0000256" key="4">
    <source>
        <dbReference type="ARBA" id="ARBA00022490"/>
    </source>
</evidence>
<protein>
    <recommendedName>
        <fullName evidence="3 10">Beta sliding clamp</fullName>
    </recommendedName>
</protein>
<sequence>MKFRISKEAFLDGLQKVQHVVSSRTTLPILSNVLLVAKDGRIQFTTTDLDVGITGSVEAQIEKEGATTLPAKRLVSIIRELPSSEVEISVDGKNHASIRSGPSFFKIIGLGEAEFPPLPDFEGAKVFKIPQQTLRDGLKKTSYAISTDETRYVLNGIFTSFRDGKMTLVATDGRRLAMVDADLEFPASHETDVIIPTKAVQELQRLLGDAGEVIVKLSDSQISFTVGDSLLASKLIEGNYPNYRQVIPGDSNERVVISREALLETVRRVSLLSSDKSNSVKLVFSENHIEVTANSPDVGEAQESMDVIYQGPPMQIAFNPEFLQAPLRALDSNDVYLDLIDEMSPGVLRIEGTFLYVLMPMRVTN</sequence>
<keyword evidence="8 10" id="KW-0239">DNA-directed DNA polymerase</keyword>
<feature type="domain" description="DNA polymerase III beta sliding clamp C-terminal" evidence="13">
    <location>
        <begin position="244"/>
        <end position="362"/>
    </location>
</feature>
<dbReference type="NCBIfam" id="TIGR00663">
    <property type="entry name" value="dnan"/>
    <property type="match status" value="1"/>
</dbReference>
<evidence type="ECO:0000256" key="10">
    <source>
        <dbReference type="PIRNR" id="PIRNR000804"/>
    </source>
</evidence>
<dbReference type="GO" id="GO:0003887">
    <property type="term" value="F:DNA-directed DNA polymerase activity"/>
    <property type="evidence" value="ECO:0007669"/>
    <property type="project" value="UniProtKB-UniRule"/>
</dbReference>
<evidence type="ECO:0000256" key="1">
    <source>
        <dbReference type="ARBA" id="ARBA00004496"/>
    </source>
</evidence>
<dbReference type="InterPro" id="IPR022634">
    <property type="entry name" value="DNA_polIII_beta_N"/>
</dbReference>
<dbReference type="Pfam" id="PF00712">
    <property type="entry name" value="DNA_pol3_beta"/>
    <property type="match status" value="1"/>
</dbReference>
<keyword evidence="4 10" id="KW-0963">Cytoplasm</keyword>
<dbReference type="PIRSF" id="PIRSF000804">
    <property type="entry name" value="DNA_pol_III_b"/>
    <property type="match status" value="1"/>
</dbReference>
<evidence type="ECO:0000259" key="12">
    <source>
        <dbReference type="Pfam" id="PF02767"/>
    </source>
</evidence>
<evidence type="ECO:0000256" key="9">
    <source>
        <dbReference type="ARBA" id="ARBA00023125"/>
    </source>
</evidence>
<evidence type="ECO:0000256" key="6">
    <source>
        <dbReference type="ARBA" id="ARBA00022695"/>
    </source>
</evidence>
<evidence type="ECO:0000256" key="7">
    <source>
        <dbReference type="ARBA" id="ARBA00022705"/>
    </source>
</evidence>
<dbReference type="GO" id="GO:0009360">
    <property type="term" value="C:DNA polymerase III complex"/>
    <property type="evidence" value="ECO:0007669"/>
    <property type="project" value="InterPro"/>
</dbReference>
<keyword evidence="6 10" id="KW-0548">Nucleotidyltransferase</keyword>
<dbReference type="PANTHER" id="PTHR30478">
    <property type="entry name" value="DNA POLYMERASE III SUBUNIT BETA"/>
    <property type="match status" value="1"/>
</dbReference>
<evidence type="ECO:0000256" key="2">
    <source>
        <dbReference type="ARBA" id="ARBA00010752"/>
    </source>
</evidence>
<dbReference type="GO" id="GO:0008408">
    <property type="term" value="F:3'-5' exonuclease activity"/>
    <property type="evidence" value="ECO:0007669"/>
    <property type="project" value="InterPro"/>
</dbReference>
<dbReference type="Gene3D" id="3.70.10.10">
    <property type="match status" value="1"/>
</dbReference>
<dbReference type="InterPro" id="IPR022635">
    <property type="entry name" value="DNA_polIII_beta_C"/>
</dbReference>
<dbReference type="GO" id="GO:0003677">
    <property type="term" value="F:DNA binding"/>
    <property type="evidence" value="ECO:0007669"/>
    <property type="project" value="UniProtKB-UniRule"/>
</dbReference>
<keyword evidence="5 10" id="KW-0808">Transferase</keyword>
<organism evidence="14 15">
    <name type="scientific">Luteolibacter yonseiensis</name>
    <dbReference type="NCBI Taxonomy" id="1144680"/>
    <lineage>
        <taxon>Bacteria</taxon>
        <taxon>Pseudomonadati</taxon>
        <taxon>Verrucomicrobiota</taxon>
        <taxon>Verrucomicrobiia</taxon>
        <taxon>Verrucomicrobiales</taxon>
        <taxon>Verrucomicrobiaceae</taxon>
        <taxon>Luteolibacter</taxon>
    </lineage>
</organism>
<evidence type="ECO:0000256" key="8">
    <source>
        <dbReference type="ARBA" id="ARBA00022932"/>
    </source>
</evidence>
<comment type="function">
    <text evidence="10">Confers DNA tethering and processivity to DNA polymerases and other proteins. Acts as a clamp, forming a ring around DNA (a reaction catalyzed by the clamp-loading complex) which diffuses in an ATP-independent manner freely and bidirectionally along dsDNA. Initially characterized for its ability to contact the catalytic subunit of DNA polymerase III (Pol III), a complex, multichain enzyme responsible for most of the replicative synthesis in bacteria; Pol III exhibits 3'-5' exonuclease proofreading activity. The beta chain is required for initiation of replication as well as for processivity of DNA replication.</text>
</comment>
<evidence type="ECO:0000259" key="11">
    <source>
        <dbReference type="Pfam" id="PF00712"/>
    </source>
</evidence>
<keyword evidence="15" id="KW-1185">Reference proteome</keyword>
<evidence type="ECO:0000256" key="3">
    <source>
        <dbReference type="ARBA" id="ARBA00021035"/>
    </source>
</evidence>
<dbReference type="Gene3D" id="3.10.150.10">
    <property type="entry name" value="DNA Polymerase III, subunit A, domain 2"/>
    <property type="match status" value="1"/>
</dbReference>
<comment type="caution">
    <text evidence="14">The sequence shown here is derived from an EMBL/GenBank/DDBJ whole genome shotgun (WGS) entry which is preliminary data.</text>
</comment>
<dbReference type="AlphaFoldDB" id="A0A934R4J1"/>
<dbReference type="CDD" id="cd00140">
    <property type="entry name" value="beta_clamp"/>
    <property type="match status" value="1"/>
</dbReference>
<dbReference type="SUPFAM" id="SSF55979">
    <property type="entry name" value="DNA clamp"/>
    <property type="match status" value="3"/>
</dbReference>
<reference evidence="14" key="1">
    <citation type="submission" date="2021-01" db="EMBL/GenBank/DDBJ databases">
        <title>Modified the classification status of verrucomicrobia.</title>
        <authorList>
            <person name="Feng X."/>
        </authorList>
    </citation>
    <scope>NUCLEOTIDE SEQUENCE</scope>
    <source>
        <strain evidence="14">JCM 18052</strain>
    </source>
</reference>
<feature type="domain" description="DNA polymerase III beta sliding clamp central" evidence="12">
    <location>
        <begin position="129"/>
        <end position="242"/>
    </location>
</feature>
<comment type="subunit">
    <text evidence="10">Forms a ring-shaped head-to-tail homodimer around DNA.</text>
</comment>
<proteinExistence type="inferred from homology"/>
<comment type="similarity">
    <text evidence="2 10">Belongs to the beta sliding clamp family.</text>
</comment>
<dbReference type="PANTHER" id="PTHR30478:SF0">
    <property type="entry name" value="BETA SLIDING CLAMP"/>
    <property type="match status" value="1"/>
</dbReference>
<dbReference type="GO" id="GO:0006271">
    <property type="term" value="P:DNA strand elongation involved in DNA replication"/>
    <property type="evidence" value="ECO:0007669"/>
    <property type="project" value="TreeGrafter"/>
</dbReference>
<evidence type="ECO:0000313" key="14">
    <source>
        <dbReference type="EMBL" id="MBK1816272.1"/>
    </source>
</evidence>
<dbReference type="GO" id="GO:0005737">
    <property type="term" value="C:cytoplasm"/>
    <property type="evidence" value="ECO:0007669"/>
    <property type="project" value="UniProtKB-SubCell"/>
</dbReference>
<name>A0A934R4J1_9BACT</name>
<dbReference type="Proteomes" id="UP000600139">
    <property type="component" value="Unassembled WGS sequence"/>
</dbReference>
<dbReference type="RefSeq" id="WP_200351218.1">
    <property type="nucleotide sequence ID" value="NZ_BAABHZ010000006.1"/>
</dbReference>
<dbReference type="EMBL" id="JAENIK010000011">
    <property type="protein sequence ID" value="MBK1816272.1"/>
    <property type="molecule type" value="Genomic_DNA"/>
</dbReference>
<dbReference type="Pfam" id="PF02768">
    <property type="entry name" value="DNA_pol3_beta_3"/>
    <property type="match status" value="1"/>
</dbReference>
<keyword evidence="9" id="KW-0238">DNA-binding</keyword>
<evidence type="ECO:0000256" key="5">
    <source>
        <dbReference type="ARBA" id="ARBA00022679"/>
    </source>
</evidence>
<dbReference type="SMART" id="SM00480">
    <property type="entry name" value="POL3Bc"/>
    <property type="match status" value="1"/>
</dbReference>
<gene>
    <name evidence="14" type="primary">dnaN</name>
    <name evidence="14" type="ORF">JIN84_11665</name>
</gene>
<evidence type="ECO:0000259" key="13">
    <source>
        <dbReference type="Pfam" id="PF02768"/>
    </source>
</evidence>
<keyword evidence="7 10" id="KW-0235">DNA replication</keyword>
<feature type="domain" description="DNA polymerase III beta sliding clamp N-terminal" evidence="11">
    <location>
        <begin position="1"/>
        <end position="119"/>
    </location>
</feature>
<dbReference type="InterPro" id="IPR046938">
    <property type="entry name" value="DNA_clamp_sf"/>
</dbReference>
<dbReference type="InterPro" id="IPR022637">
    <property type="entry name" value="DNA_polIII_beta_cen"/>
</dbReference>
<dbReference type="Pfam" id="PF02767">
    <property type="entry name" value="DNA_pol3_beta_2"/>
    <property type="match status" value="1"/>
</dbReference>